<dbReference type="EMBL" id="GBRH01178719">
    <property type="protein sequence ID" value="JAE19177.1"/>
    <property type="molecule type" value="Transcribed_RNA"/>
</dbReference>
<keyword evidence="2" id="KW-0805">Transcription regulation</keyword>
<dbReference type="AlphaFoldDB" id="A0A0A9G3V7"/>
<comment type="similarity">
    <text evidence="1">Belongs to the mTERF family.</text>
</comment>
<dbReference type="PANTHER" id="PTHR13068:SF38">
    <property type="entry name" value="TRANSCRIPTION TERMINATION FACTOR FAMILY PROTEIN"/>
    <property type="match status" value="1"/>
</dbReference>
<organism evidence="4">
    <name type="scientific">Arundo donax</name>
    <name type="common">Giant reed</name>
    <name type="synonym">Donax arundinaceus</name>
    <dbReference type="NCBI Taxonomy" id="35708"/>
    <lineage>
        <taxon>Eukaryota</taxon>
        <taxon>Viridiplantae</taxon>
        <taxon>Streptophyta</taxon>
        <taxon>Embryophyta</taxon>
        <taxon>Tracheophyta</taxon>
        <taxon>Spermatophyta</taxon>
        <taxon>Magnoliopsida</taxon>
        <taxon>Liliopsida</taxon>
        <taxon>Poales</taxon>
        <taxon>Poaceae</taxon>
        <taxon>PACMAD clade</taxon>
        <taxon>Arundinoideae</taxon>
        <taxon>Arundineae</taxon>
        <taxon>Arundo</taxon>
    </lineage>
</organism>
<dbReference type="PANTHER" id="PTHR13068">
    <property type="entry name" value="CGI-12 PROTEIN-RELATED"/>
    <property type="match status" value="1"/>
</dbReference>
<dbReference type="GO" id="GO:0006353">
    <property type="term" value="P:DNA-templated transcription termination"/>
    <property type="evidence" value="ECO:0007669"/>
    <property type="project" value="UniProtKB-KW"/>
</dbReference>
<name>A0A0A9G3V7_ARUDO</name>
<sequence length="193" mass="21970">MEEPHQLMKYTFGSKLNRLPHSDKSNETLKEKVKFLKSTGFVEGSEDMKKALKVFRGKGDELQDRFDCLVKAGLDPKDVASMIKVAPHVLNQKTNVLESKISFLVNETRYPLSALVGFPSFLSFTVERTRARFLMYNWLQQKGLATPNLALSSFLACSEKGFIKYFVAKHDMGHEIWEKFKREVASTKNLAGT</sequence>
<dbReference type="Pfam" id="PF02536">
    <property type="entry name" value="mTERF"/>
    <property type="match status" value="1"/>
</dbReference>
<evidence type="ECO:0000256" key="3">
    <source>
        <dbReference type="ARBA" id="ARBA00022946"/>
    </source>
</evidence>
<evidence type="ECO:0000256" key="1">
    <source>
        <dbReference type="ARBA" id="ARBA00007692"/>
    </source>
</evidence>
<evidence type="ECO:0000313" key="4">
    <source>
        <dbReference type="EMBL" id="JAE19177.1"/>
    </source>
</evidence>
<dbReference type="InterPro" id="IPR003690">
    <property type="entry name" value="MTERF"/>
</dbReference>
<evidence type="ECO:0000256" key="2">
    <source>
        <dbReference type="ARBA" id="ARBA00022472"/>
    </source>
</evidence>
<keyword evidence="2" id="KW-0804">Transcription</keyword>
<proteinExistence type="inferred from homology"/>
<keyword evidence="2" id="KW-0806">Transcription termination</keyword>
<reference evidence="4" key="2">
    <citation type="journal article" date="2015" name="Data Brief">
        <title>Shoot transcriptome of the giant reed, Arundo donax.</title>
        <authorList>
            <person name="Barrero R.A."/>
            <person name="Guerrero F.D."/>
            <person name="Moolhuijzen P."/>
            <person name="Goolsby J.A."/>
            <person name="Tidwell J."/>
            <person name="Bellgard S.E."/>
            <person name="Bellgard M.I."/>
        </authorList>
    </citation>
    <scope>NUCLEOTIDE SEQUENCE</scope>
    <source>
        <tissue evidence="4">Shoot tissue taken approximately 20 cm above the soil surface</tissue>
    </source>
</reference>
<reference evidence="4" key="1">
    <citation type="submission" date="2014-09" db="EMBL/GenBank/DDBJ databases">
        <authorList>
            <person name="Magalhaes I.L.F."/>
            <person name="Oliveira U."/>
            <person name="Santos F.R."/>
            <person name="Vidigal T.H.D.A."/>
            <person name="Brescovit A.D."/>
            <person name="Santos A.J."/>
        </authorList>
    </citation>
    <scope>NUCLEOTIDE SEQUENCE</scope>
    <source>
        <tissue evidence="4">Shoot tissue taken approximately 20 cm above the soil surface</tissue>
    </source>
</reference>
<dbReference type="Gene3D" id="1.25.70.10">
    <property type="entry name" value="Transcription termination factor 3, mitochondrial"/>
    <property type="match status" value="1"/>
</dbReference>
<accession>A0A0A9G3V7</accession>
<dbReference type="GO" id="GO:0003676">
    <property type="term" value="F:nucleic acid binding"/>
    <property type="evidence" value="ECO:0007669"/>
    <property type="project" value="InterPro"/>
</dbReference>
<protein>
    <submittedName>
        <fullName evidence="4">Uncharacterized protein</fullName>
    </submittedName>
</protein>
<keyword evidence="3" id="KW-0809">Transit peptide</keyword>
<dbReference type="InterPro" id="IPR038538">
    <property type="entry name" value="MTERF_sf"/>
</dbReference>